<evidence type="ECO:0000256" key="1">
    <source>
        <dbReference type="ARBA" id="ARBA00009634"/>
    </source>
</evidence>
<evidence type="ECO:0000259" key="7">
    <source>
        <dbReference type="PROSITE" id="PS50104"/>
    </source>
</evidence>
<dbReference type="SUPFAM" id="SSF52058">
    <property type="entry name" value="L domain-like"/>
    <property type="match status" value="4"/>
</dbReference>
<protein>
    <submittedName>
        <fullName evidence="8">Slit-like 3 protein</fullName>
    </submittedName>
</protein>
<gene>
    <name evidence="8" type="ORF">KP79_PYT22681</name>
</gene>
<keyword evidence="5" id="KW-0812">Transmembrane</keyword>
<dbReference type="PANTHER" id="PTHR24373">
    <property type="entry name" value="SLIT RELATED LEUCINE-RICH REPEAT NEURONAL PROTEIN"/>
    <property type="match status" value="1"/>
</dbReference>
<organism evidence="8 9">
    <name type="scientific">Mizuhopecten yessoensis</name>
    <name type="common">Japanese scallop</name>
    <name type="synonym">Patinopecten yessoensis</name>
    <dbReference type="NCBI Taxonomy" id="6573"/>
    <lineage>
        <taxon>Eukaryota</taxon>
        <taxon>Metazoa</taxon>
        <taxon>Spiralia</taxon>
        <taxon>Lophotrochozoa</taxon>
        <taxon>Mollusca</taxon>
        <taxon>Bivalvia</taxon>
        <taxon>Autobranchia</taxon>
        <taxon>Pteriomorphia</taxon>
        <taxon>Pectinida</taxon>
        <taxon>Pectinoidea</taxon>
        <taxon>Pectinidae</taxon>
        <taxon>Mizuhopecten</taxon>
    </lineage>
</organism>
<dbReference type="Pfam" id="PF13306">
    <property type="entry name" value="LRR_5"/>
    <property type="match status" value="1"/>
</dbReference>
<accession>A0A210QFY2</accession>
<evidence type="ECO:0000256" key="2">
    <source>
        <dbReference type="ARBA" id="ARBA00022614"/>
    </source>
</evidence>
<feature type="signal peptide" evidence="6">
    <location>
        <begin position="1"/>
        <end position="21"/>
    </location>
</feature>
<keyword evidence="4" id="KW-0677">Repeat</keyword>
<dbReference type="SUPFAM" id="SSF52200">
    <property type="entry name" value="Toll/Interleukin receptor TIR domain"/>
    <property type="match status" value="1"/>
</dbReference>
<keyword evidence="3 6" id="KW-0732">Signal</keyword>
<dbReference type="OrthoDB" id="2015831at2759"/>
<dbReference type="EMBL" id="NEDP02003828">
    <property type="protein sequence ID" value="OWF47667.1"/>
    <property type="molecule type" value="Genomic_DNA"/>
</dbReference>
<dbReference type="GO" id="GO:0007165">
    <property type="term" value="P:signal transduction"/>
    <property type="evidence" value="ECO:0007669"/>
    <property type="project" value="InterPro"/>
</dbReference>
<name>A0A210QFY2_MIZYE</name>
<dbReference type="SMART" id="SM00364">
    <property type="entry name" value="LRR_BAC"/>
    <property type="match status" value="7"/>
</dbReference>
<proteinExistence type="inferred from homology"/>
<dbReference type="Gene3D" id="3.80.10.10">
    <property type="entry name" value="Ribonuclease Inhibitor"/>
    <property type="match status" value="6"/>
</dbReference>
<dbReference type="STRING" id="6573.A0A210QFY2"/>
<feature type="domain" description="TIR" evidence="7">
    <location>
        <begin position="1035"/>
        <end position="1173"/>
    </location>
</feature>
<feature type="transmembrane region" description="Helical" evidence="5">
    <location>
        <begin position="989"/>
        <end position="1010"/>
    </location>
</feature>
<dbReference type="InterPro" id="IPR026906">
    <property type="entry name" value="LRR_5"/>
</dbReference>
<dbReference type="InterPro" id="IPR035897">
    <property type="entry name" value="Toll_tir_struct_dom_sf"/>
</dbReference>
<keyword evidence="9" id="KW-1185">Reference proteome</keyword>
<dbReference type="SMART" id="SM00365">
    <property type="entry name" value="LRR_SD22"/>
    <property type="match status" value="10"/>
</dbReference>
<dbReference type="InterPro" id="IPR003591">
    <property type="entry name" value="Leu-rich_rpt_typical-subtyp"/>
</dbReference>
<evidence type="ECO:0000313" key="8">
    <source>
        <dbReference type="EMBL" id="OWF47667.1"/>
    </source>
</evidence>
<feature type="chain" id="PRO_5012758431" evidence="6">
    <location>
        <begin position="22"/>
        <end position="1213"/>
    </location>
</feature>
<evidence type="ECO:0000256" key="6">
    <source>
        <dbReference type="SAM" id="SignalP"/>
    </source>
</evidence>
<dbReference type="InterPro" id="IPR050328">
    <property type="entry name" value="Dev_Immune_Receptor"/>
</dbReference>
<comment type="similarity">
    <text evidence="1">Belongs to the Toll-like receptor family.</text>
</comment>
<dbReference type="FunFam" id="3.80.10.10:FF:001164">
    <property type="entry name" value="GH01279p"/>
    <property type="match status" value="1"/>
</dbReference>
<evidence type="ECO:0000313" key="9">
    <source>
        <dbReference type="Proteomes" id="UP000242188"/>
    </source>
</evidence>
<dbReference type="PRINTS" id="PR00019">
    <property type="entry name" value="LEURICHRPT"/>
</dbReference>
<dbReference type="Gene3D" id="3.40.50.10140">
    <property type="entry name" value="Toll/interleukin-1 receptor homology (TIR) domain"/>
    <property type="match status" value="1"/>
</dbReference>
<evidence type="ECO:0000256" key="3">
    <source>
        <dbReference type="ARBA" id="ARBA00022729"/>
    </source>
</evidence>
<dbReference type="Pfam" id="PF13855">
    <property type="entry name" value="LRR_8"/>
    <property type="match status" value="6"/>
</dbReference>
<dbReference type="SMART" id="SM00369">
    <property type="entry name" value="LRR_TYP"/>
    <property type="match status" value="19"/>
</dbReference>
<sequence length="1213" mass="136434">METFLVVAVLFLAVSVNVILGATKEFAVSWYDGREHVFRYNWTNYGECLFTSNPDILKCMGSYTYKAISDIWRYDPEAISYVSVRCQQQEYFADHRHVCICKNGTGAANPTSSRQHDIFYFCQVTKLFANTFEDMMALETLDLSDNSITSVEGESLKGITSLKYLNMGRNPLVSLPDGLLCDVPTLEVLSLENTRMTSFPAHVFDCGKTFPNLTYIDLSDGVIASIFTDSMKNLQNLKSLNLSCNLLSQFPSRTFATSTNLEYLDLSRNEFISFPIGVCEHAVSLKHFKLNENHFKILNMTNLQECSNVTYLDISSNQLLNIIGTLNKAMAIEYLNLSHNFIQEIGDNHFGNFVKLSVLNLAKNDIVAISQHALKGLPSLNSLNLSGNKLSNSSALSLVFRHLENLTELCLTGNDLQNLPDGMFESMVKLKTLDLSQNSLKSLKSEAFRGLVFLTNLRLSSNRITDLSADVFQNLRLLDKLDLSNNVLIHFDDIVLPGMALTFNISNNKLMNFPNSFRQTKVVTLDLHANSIVTLSSISTASLQSITFLDLSQNKISRIEEGAFEGLNNLEVLNLTRNQLTVNLSLNVFRGSSKLLDLDLSHNNLTSVDFMFSNNTLDMVKTLRLDHNPIDTVSDMTNKAFNKSSPALETLVISFCRIRNISKYAFKGFRKLSTIDMSNNLVQEIEPLETKVGTQFNLRGNPLLCTCVMKWLADPYVIVDGNTLHTHDYNVGTCEVYPKGYNVSLRQVAKDDFLCRTETGCDSNCDCFSWDRNGPVVTLACTEGLENIPSDIPHSAVDLYLDGNKFSTLSATVGGATALQVENLYLNISGIREIAVNVFTNLKLLKVLDLSNNRLSDILPLTFQYQNVLQHLNLSSNFLAALVHNTFKGLNALRSLDLTKNEFQVIDAISTTELSRFQNAFYVLLGKNPYRCTCANSNFRQWLNAYSNRVRDKKEVRCDGNGREMKLMSQEHFKCLGLENTSGSGKSTVIIAVIVSVVILVVLGAAIFYYKRDLLAVLYTKLHIGCLRPNTDSSKQSDAFIVYNTNDSKCNEWVRHMFMQKLGRKRNYKFSFPDRIQLLQSVHVADSESHQPYDCKCAVFIISYSFMNSNWAAESFRKAWQYSKENKKFRVILVIFGDINVGSLLPEMNQMLRAGDYITARSRAVWDRLIYELPDPQGGSGAHHDDDVSESDVILYNAQKYQTLDDTDIIIGT</sequence>
<dbReference type="Proteomes" id="UP000242188">
    <property type="component" value="Unassembled WGS sequence"/>
</dbReference>
<reference evidence="8 9" key="1">
    <citation type="journal article" date="2017" name="Nat. Ecol. Evol.">
        <title>Scallop genome provides insights into evolution of bilaterian karyotype and development.</title>
        <authorList>
            <person name="Wang S."/>
            <person name="Zhang J."/>
            <person name="Jiao W."/>
            <person name="Li J."/>
            <person name="Xun X."/>
            <person name="Sun Y."/>
            <person name="Guo X."/>
            <person name="Huan P."/>
            <person name="Dong B."/>
            <person name="Zhang L."/>
            <person name="Hu X."/>
            <person name="Sun X."/>
            <person name="Wang J."/>
            <person name="Zhao C."/>
            <person name="Wang Y."/>
            <person name="Wang D."/>
            <person name="Huang X."/>
            <person name="Wang R."/>
            <person name="Lv J."/>
            <person name="Li Y."/>
            <person name="Zhang Z."/>
            <person name="Liu B."/>
            <person name="Lu W."/>
            <person name="Hui Y."/>
            <person name="Liang J."/>
            <person name="Zhou Z."/>
            <person name="Hou R."/>
            <person name="Li X."/>
            <person name="Liu Y."/>
            <person name="Li H."/>
            <person name="Ning X."/>
            <person name="Lin Y."/>
            <person name="Zhao L."/>
            <person name="Xing Q."/>
            <person name="Dou J."/>
            <person name="Li Y."/>
            <person name="Mao J."/>
            <person name="Guo H."/>
            <person name="Dou H."/>
            <person name="Li T."/>
            <person name="Mu C."/>
            <person name="Jiang W."/>
            <person name="Fu Q."/>
            <person name="Fu X."/>
            <person name="Miao Y."/>
            <person name="Liu J."/>
            <person name="Yu Q."/>
            <person name="Li R."/>
            <person name="Liao H."/>
            <person name="Li X."/>
            <person name="Kong Y."/>
            <person name="Jiang Z."/>
            <person name="Chourrout D."/>
            <person name="Li R."/>
            <person name="Bao Z."/>
        </authorList>
    </citation>
    <scope>NUCLEOTIDE SEQUENCE [LARGE SCALE GENOMIC DNA]</scope>
    <source>
        <strain evidence="8 9">PY_sf001</strain>
    </source>
</reference>
<dbReference type="InterPro" id="IPR001611">
    <property type="entry name" value="Leu-rich_rpt"/>
</dbReference>
<dbReference type="InterPro" id="IPR000157">
    <property type="entry name" value="TIR_dom"/>
</dbReference>
<evidence type="ECO:0000256" key="4">
    <source>
        <dbReference type="ARBA" id="ARBA00022737"/>
    </source>
</evidence>
<dbReference type="AlphaFoldDB" id="A0A210QFY2"/>
<comment type="caution">
    <text evidence="8">The sequence shown here is derived from an EMBL/GenBank/DDBJ whole genome shotgun (WGS) entry which is preliminary data.</text>
</comment>
<dbReference type="PROSITE" id="PS51450">
    <property type="entry name" value="LRR"/>
    <property type="match status" value="8"/>
</dbReference>
<dbReference type="Pfam" id="PF01582">
    <property type="entry name" value="TIR"/>
    <property type="match status" value="1"/>
</dbReference>
<keyword evidence="5" id="KW-1133">Transmembrane helix</keyword>
<keyword evidence="5" id="KW-0472">Membrane</keyword>
<dbReference type="PROSITE" id="PS50104">
    <property type="entry name" value="TIR"/>
    <property type="match status" value="1"/>
</dbReference>
<keyword evidence="2" id="KW-0433">Leucine-rich repeat</keyword>
<evidence type="ECO:0000256" key="5">
    <source>
        <dbReference type="SAM" id="Phobius"/>
    </source>
</evidence>
<dbReference type="InterPro" id="IPR032675">
    <property type="entry name" value="LRR_dom_sf"/>
</dbReference>
<dbReference type="PANTHER" id="PTHR24373:SF275">
    <property type="entry name" value="TIR DOMAIN-CONTAINING PROTEIN"/>
    <property type="match status" value="1"/>
</dbReference>